<evidence type="ECO:0000313" key="2">
    <source>
        <dbReference type="Proteomes" id="UP000789860"/>
    </source>
</evidence>
<sequence length="62" mass="6782">KDTKVLIDNKEGSKISVLRSVVGKAIAHLLLGKTKINLSVTYIKFVSNMNINENNEPVEAEG</sequence>
<dbReference type="EMBL" id="CAJVPM010026304">
    <property type="protein sequence ID" value="CAG8661510.1"/>
    <property type="molecule type" value="Genomic_DNA"/>
</dbReference>
<accession>A0ACA9NKH9</accession>
<proteinExistence type="predicted"/>
<feature type="non-terminal residue" evidence="1">
    <location>
        <position position="1"/>
    </location>
</feature>
<keyword evidence="2" id="KW-1185">Reference proteome</keyword>
<comment type="caution">
    <text evidence="1">The sequence shown here is derived from an EMBL/GenBank/DDBJ whole genome shotgun (WGS) entry which is preliminary data.</text>
</comment>
<gene>
    <name evidence="1" type="ORF">SCALOS_LOCUS9049</name>
</gene>
<feature type="non-terminal residue" evidence="1">
    <location>
        <position position="62"/>
    </location>
</feature>
<protein>
    <submittedName>
        <fullName evidence="1">4878_t:CDS:1</fullName>
    </submittedName>
</protein>
<organism evidence="1 2">
    <name type="scientific">Scutellospora calospora</name>
    <dbReference type="NCBI Taxonomy" id="85575"/>
    <lineage>
        <taxon>Eukaryota</taxon>
        <taxon>Fungi</taxon>
        <taxon>Fungi incertae sedis</taxon>
        <taxon>Mucoromycota</taxon>
        <taxon>Glomeromycotina</taxon>
        <taxon>Glomeromycetes</taxon>
        <taxon>Diversisporales</taxon>
        <taxon>Gigasporaceae</taxon>
        <taxon>Scutellospora</taxon>
    </lineage>
</organism>
<evidence type="ECO:0000313" key="1">
    <source>
        <dbReference type="EMBL" id="CAG8661510.1"/>
    </source>
</evidence>
<name>A0ACA9NKH9_9GLOM</name>
<reference evidence="1" key="1">
    <citation type="submission" date="2021-06" db="EMBL/GenBank/DDBJ databases">
        <authorList>
            <person name="Kallberg Y."/>
            <person name="Tangrot J."/>
            <person name="Rosling A."/>
        </authorList>
    </citation>
    <scope>NUCLEOTIDE SEQUENCE</scope>
    <source>
        <strain evidence="1">AU212A</strain>
    </source>
</reference>
<dbReference type="Proteomes" id="UP000789860">
    <property type="component" value="Unassembled WGS sequence"/>
</dbReference>